<feature type="domain" description="N-acetyltransferase" evidence="2">
    <location>
        <begin position="174"/>
        <end position="262"/>
    </location>
</feature>
<dbReference type="EMBL" id="ML986501">
    <property type="protein sequence ID" value="KAF2274643.1"/>
    <property type="molecule type" value="Genomic_DNA"/>
</dbReference>
<organism evidence="3 4">
    <name type="scientific">Westerdykella ornata</name>
    <dbReference type="NCBI Taxonomy" id="318751"/>
    <lineage>
        <taxon>Eukaryota</taxon>
        <taxon>Fungi</taxon>
        <taxon>Dikarya</taxon>
        <taxon>Ascomycota</taxon>
        <taxon>Pezizomycotina</taxon>
        <taxon>Dothideomycetes</taxon>
        <taxon>Pleosporomycetidae</taxon>
        <taxon>Pleosporales</taxon>
        <taxon>Sporormiaceae</taxon>
        <taxon>Westerdykella</taxon>
    </lineage>
</organism>
<accession>A0A6A6JEP5</accession>
<dbReference type="Proteomes" id="UP000800097">
    <property type="component" value="Unassembled WGS sequence"/>
</dbReference>
<name>A0A6A6JEP5_WESOR</name>
<dbReference type="SUPFAM" id="SSF55729">
    <property type="entry name" value="Acyl-CoA N-acyltransferases (Nat)"/>
    <property type="match status" value="1"/>
</dbReference>
<feature type="compositionally biased region" description="Low complexity" evidence="1">
    <location>
        <begin position="1"/>
        <end position="18"/>
    </location>
</feature>
<dbReference type="RefSeq" id="XP_033652182.1">
    <property type="nucleotide sequence ID" value="XM_033798735.1"/>
</dbReference>
<dbReference type="InterPro" id="IPR016181">
    <property type="entry name" value="Acyl_CoA_acyltransferase"/>
</dbReference>
<proteinExistence type="predicted"/>
<evidence type="ECO:0000313" key="3">
    <source>
        <dbReference type="EMBL" id="KAF2274643.1"/>
    </source>
</evidence>
<dbReference type="PANTHER" id="PTHR42791:SF14">
    <property type="entry name" value="N-ACETYLTRANSFERASE DOMAIN-CONTAINING PROTEIN"/>
    <property type="match status" value="1"/>
</dbReference>
<evidence type="ECO:0000256" key="1">
    <source>
        <dbReference type="SAM" id="MobiDB-lite"/>
    </source>
</evidence>
<keyword evidence="4" id="KW-1185">Reference proteome</keyword>
<keyword evidence="3" id="KW-0012">Acyltransferase</keyword>
<dbReference type="PANTHER" id="PTHR42791">
    <property type="entry name" value="GNAT FAMILY ACETYLTRANSFERASE"/>
    <property type="match status" value="1"/>
</dbReference>
<dbReference type="InterPro" id="IPR052523">
    <property type="entry name" value="Trichothecene_AcTrans"/>
</dbReference>
<dbReference type="CDD" id="cd04301">
    <property type="entry name" value="NAT_SF"/>
    <property type="match status" value="1"/>
</dbReference>
<sequence length="267" mass="30166">MSSSSTTPSVSPSPSSTPLFTPKPRSNLFVSPLLPHEAHLYQAIRHETFRPTINKILYSREPSQATQDKIIQKIREDLDKGVLYIVCRDADNNGEIIAGARWRYLGPKQEDPERTTTTTTTDTEKTQTLAPAPGNRTWEEVEADLTIPDPYPESHPAAFRALCETFNANKRDILGTRPYYVLDTLVTHPDHHRRGAGGTLVAWGCEQADKKGVEAYLEASPMGKPLYERFGFREVRTVCVDLRELGAGDERFEFILMRRPPKGERRE</sequence>
<evidence type="ECO:0000313" key="4">
    <source>
        <dbReference type="Proteomes" id="UP000800097"/>
    </source>
</evidence>
<dbReference type="PROSITE" id="PS51186">
    <property type="entry name" value="GNAT"/>
    <property type="match status" value="1"/>
</dbReference>
<evidence type="ECO:0000259" key="2">
    <source>
        <dbReference type="PROSITE" id="PS51186"/>
    </source>
</evidence>
<gene>
    <name evidence="3" type="ORF">EI97DRAFT_434877</name>
</gene>
<feature type="region of interest" description="Disordered" evidence="1">
    <location>
        <begin position="107"/>
        <end position="131"/>
    </location>
</feature>
<protein>
    <submittedName>
        <fullName evidence="3">Acyl-CoA N-acyltransferase</fullName>
    </submittedName>
</protein>
<dbReference type="GeneID" id="54551910"/>
<dbReference type="GO" id="GO:0016747">
    <property type="term" value="F:acyltransferase activity, transferring groups other than amino-acyl groups"/>
    <property type="evidence" value="ECO:0007669"/>
    <property type="project" value="InterPro"/>
</dbReference>
<feature type="region of interest" description="Disordered" evidence="1">
    <location>
        <begin position="1"/>
        <end position="23"/>
    </location>
</feature>
<dbReference type="Gene3D" id="3.40.630.30">
    <property type="match status" value="1"/>
</dbReference>
<dbReference type="OrthoDB" id="2115692at2759"/>
<keyword evidence="3" id="KW-0808">Transferase</keyword>
<dbReference type="InterPro" id="IPR000182">
    <property type="entry name" value="GNAT_dom"/>
</dbReference>
<dbReference type="Pfam" id="PF13508">
    <property type="entry name" value="Acetyltransf_7"/>
    <property type="match status" value="1"/>
</dbReference>
<dbReference type="AlphaFoldDB" id="A0A6A6JEP5"/>
<reference evidence="3" key="1">
    <citation type="journal article" date="2020" name="Stud. Mycol.">
        <title>101 Dothideomycetes genomes: a test case for predicting lifestyles and emergence of pathogens.</title>
        <authorList>
            <person name="Haridas S."/>
            <person name="Albert R."/>
            <person name="Binder M."/>
            <person name="Bloem J."/>
            <person name="Labutti K."/>
            <person name="Salamov A."/>
            <person name="Andreopoulos B."/>
            <person name="Baker S."/>
            <person name="Barry K."/>
            <person name="Bills G."/>
            <person name="Bluhm B."/>
            <person name="Cannon C."/>
            <person name="Castanera R."/>
            <person name="Culley D."/>
            <person name="Daum C."/>
            <person name="Ezra D."/>
            <person name="Gonzalez J."/>
            <person name="Henrissat B."/>
            <person name="Kuo A."/>
            <person name="Liang C."/>
            <person name="Lipzen A."/>
            <person name="Lutzoni F."/>
            <person name="Magnuson J."/>
            <person name="Mondo S."/>
            <person name="Nolan M."/>
            <person name="Ohm R."/>
            <person name="Pangilinan J."/>
            <person name="Park H.-J."/>
            <person name="Ramirez L."/>
            <person name="Alfaro M."/>
            <person name="Sun H."/>
            <person name="Tritt A."/>
            <person name="Yoshinaga Y."/>
            <person name="Zwiers L.-H."/>
            <person name="Turgeon B."/>
            <person name="Goodwin S."/>
            <person name="Spatafora J."/>
            <person name="Crous P."/>
            <person name="Grigoriev I."/>
        </authorList>
    </citation>
    <scope>NUCLEOTIDE SEQUENCE</scope>
    <source>
        <strain evidence="3">CBS 379.55</strain>
    </source>
</reference>